<evidence type="ECO:0000313" key="3">
    <source>
        <dbReference type="Proteomes" id="UP001199319"/>
    </source>
</evidence>
<proteinExistence type="predicted"/>
<dbReference type="RefSeq" id="WP_243863236.1">
    <property type="nucleotide sequence ID" value="NZ_JAJEPW010000001.1"/>
</dbReference>
<gene>
    <name evidence="2" type="ORF">LKD37_00655</name>
</gene>
<dbReference type="AlphaFoldDB" id="A0AAE3AE01"/>
<keyword evidence="3" id="KW-1185">Reference proteome</keyword>
<feature type="compositionally biased region" description="Basic and acidic residues" evidence="1">
    <location>
        <begin position="97"/>
        <end position="113"/>
    </location>
</feature>
<organism evidence="2 3">
    <name type="scientific">Brotocaccenecus cirricatena</name>
    <dbReference type="NCBI Taxonomy" id="3064195"/>
    <lineage>
        <taxon>Bacteria</taxon>
        <taxon>Bacillati</taxon>
        <taxon>Bacillota</taxon>
        <taxon>Clostridia</taxon>
        <taxon>Eubacteriales</taxon>
        <taxon>Oscillospiraceae</taxon>
        <taxon>Brotocaccenecus</taxon>
    </lineage>
</organism>
<feature type="region of interest" description="Disordered" evidence="1">
    <location>
        <begin position="97"/>
        <end position="132"/>
    </location>
</feature>
<name>A0AAE3AE01_9FIRM</name>
<comment type="caution">
    <text evidence="2">The sequence shown here is derived from an EMBL/GenBank/DDBJ whole genome shotgun (WGS) entry which is preliminary data.</text>
</comment>
<evidence type="ECO:0000313" key="2">
    <source>
        <dbReference type="EMBL" id="MCC2128040.1"/>
    </source>
</evidence>
<accession>A0AAE3AE01</accession>
<dbReference type="EMBL" id="JAJEPW010000001">
    <property type="protein sequence ID" value="MCC2128040.1"/>
    <property type="molecule type" value="Genomic_DNA"/>
</dbReference>
<dbReference type="Proteomes" id="UP001199319">
    <property type="component" value="Unassembled WGS sequence"/>
</dbReference>
<evidence type="ECO:0000256" key="1">
    <source>
        <dbReference type="SAM" id="MobiDB-lite"/>
    </source>
</evidence>
<sequence>MSICTGLKQQAGDGMGEKKERGRFTLRFNEGDPIHETAIGLLELQSPRTKAQYVANAVVYYNEHFGQEPQPLNASVISKEAVVAIVKEILRQEGMGREKVEEQIHPVRTEEKPVAPMVVSDTQEAGDETEMDDRTRSLIASALSAFRSRG</sequence>
<reference evidence="2" key="1">
    <citation type="submission" date="2021-10" db="EMBL/GenBank/DDBJ databases">
        <title>Anaerobic single-cell dispensing facilitates the cultivation of human gut bacteria.</title>
        <authorList>
            <person name="Afrizal A."/>
        </authorList>
    </citation>
    <scope>NUCLEOTIDE SEQUENCE</scope>
    <source>
        <strain evidence="2">CLA-AA-H272</strain>
    </source>
</reference>
<protein>
    <submittedName>
        <fullName evidence="2">Uncharacterized protein</fullName>
    </submittedName>
</protein>